<dbReference type="PANTHER" id="PTHR42792:SF2">
    <property type="entry name" value="FLAGELLIN"/>
    <property type="match status" value="1"/>
</dbReference>
<dbReference type="GO" id="GO:0009288">
    <property type="term" value="C:bacterial-type flagellum"/>
    <property type="evidence" value="ECO:0007669"/>
    <property type="project" value="UniProtKB-SubCell"/>
</dbReference>
<dbReference type="EMBL" id="RCNT01000001">
    <property type="protein sequence ID" value="RMA43491.1"/>
    <property type="molecule type" value="Genomic_DNA"/>
</dbReference>
<dbReference type="GO" id="GO:0005576">
    <property type="term" value="C:extracellular region"/>
    <property type="evidence" value="ECO:0007669"/>
    <property type="project" value="UniProtKB-SubCell"/>
</dbReference>
<keyword evidence="6" id="KW-0969">Cilium</keyword>
<accession>A0A3L9Y3V3</accession>
<comment type="function">
    <text evidence="3">Flagellin is the subunit protein which polymerizes to form the filaments of bacterial flagella.</text>
</comment>
<dbReference type="Proteomes" id="UP000281343">
    <property type="component" value="Unassembled WGS sequence"/>
</dbReference>
<dbReference type="InterPro" id="IPR001029">
    <property type="entry name" value="Flagellin_N"/>
</dbReference>
<dbReference type="InterPro" id="IPR001492">
    <property type="entry name" value="Flagellin"/>
</dbReference>
<dbReference type="RefSeq" id="WP_121896084.1">
    <property type="nucleotide sequence ID" value="NZ_RCNT01000001.1"/>
</dbReference>
<dbReference type="Pfam" id="PF00669">
    <property type="entry name" value="Flagellin_N"/>
    <property type="match status" value="1"/>
</dbReference>
<evidence type="ECO:0000313" key="7">
    <source>
        <dbReference type="Proteomes" id="UP000281343"/>
    </source>
</evidence>
<feature type="domain" description="Flagellin N-terminal" evidence="4">
    <location>
        <begin position="4"/>
        <end position="137"/>
    </location>
</feature>
<evidence type="ECO:0000259" key="5">
    <source>
        <dbReference type="Pfam" id="PF00700"/>
    </source>
</evidence>
<dbReference type="OrthoDB" id="8328560at2"/>
<keyword evidence="3" id="KW-0964">Secreted</keyword>
<name>A0A3L9Y3V3_9RHOB</name>
<dbReference type="AlphaFoldDB" id="A0A3L9Y3V3"/>
<gene>
    <name evidence="6" type="ORF">D9R08_00640</name>
</gene>
<evidence type="ECO:0000259" key="4">
    <source>
        <dbReference type="Pfam" id="PF00669"/>
    </source>
</evidence>
<dbReference type="InterPro" id="IPR046358">
    <property type="entry name" value="Flagellin_C"/>
</dbReference>
<dbReference type="GO" id="GO:0005198">
    <property type="term" value="F:structural molecule activity"/>
    <property type="evidence" value="ECO:0007669"/>
    <property type="project" value="UniProtKB-UniRule"/>
</dbReference>
<comment type="subcellular location">
    <subcellularLocation>
        <location evidence="3">Secreted</location>
    </subcellularLocation>
    <subcellularLocation>
        <location evidence="3">Bacterial flagellum</location>
    </subcellularLocation>
</comment>
<dbReference type="SUPFAM" id="SSF64518">
    <property type="entry name" value="Phase 1 flagellin"/>
    <property type="match status" value="1"/>
</dbReference>
<protein>
    <recommendedName>
        <fullName evidence="3">Flagellin</fullName>
    </recommendedName>
</protein>
<evidence type="ECO:0000256" key="2">
    <source>
        <dbReference type="ARBA" id="ARBA00023143"/>
    </source>
</evidence>
<comment type="caution">
    <text evidence="6">The sequence shown here is derived from an EMBL/GenBank/DDBJ whole genome shotgun (WGS) entry which is preliminary data.</text>
</comment>
<keyword evidence="7" id="KW-1185">Reference proteome</keyword>
<keyword evidence="2 3" id="KW-0975">Bacterial flagellum</keyword>
<dbReference type="Gene3D" id="1.20.1330.10">
    <property type="entry name" value="f41 fragment of flagellin, N-terminal domain"/>
    <property type="match status" value="2"/>
</dbReference>
<keyword evidence="6" id="KW-0966">Cell projection</keyword>
<comment type="similarity">
    <text evidence="1 3">Belongs to the bacterial flagellin family.</text>
</comment>
<dbReference type="PANTHER" id="PTHR42792">
    <property type="entry name" value="FLAGELLIN"/>
    <property type="match status" value="1"/>
</dbReference>
<reference evidence="6 7" key="1">
    <citation type="submission" date="2018-10" db="EMBL/GenBank/DDBJ databases">
        <authorList>
            <person name="Jung H.S."/>
            <person name="Jeon C.O."/>
        </authorList>
    </citation>
    <scope>NUCLEOTIDE SEQUENCE [LARGE SCALE GENOMIC DNA]</scope>
    <source>
        <strain evidence="6 7">MA-7-27</strain>
    </source>
</reference>
<evidence type="ECO:0000256" key="3">
    <source>
        <dbReference type="RuleBase" id="RU362073"/>
    </source>
</evidence>
<evidence type="ECO:0000256" key="1">
    <source>
        <dbReference type="ARBA" id="ARBA00005709"/>
    </source>
</evidence>
<keyword evidence="6" id="KW-0282">Flagellum</keyword>
<proteinExistence type="inferred from homology"/>
<feature type="domain" description="Flagellin C-terminal" evidence="5">
    <location>
        <begin position="435"/>
        <end position="520"/>
    </location>
</feature>
<sequence length="521" mass="53092">MSSILTNNSAMVALQTLKSVNANLQKVQGEISTGKSIASARDNSAVWSISKVMESDVKGFKAISESLSLGESTVSVARSASETVTDLLTEIKGKIVAAQEQNVDRDKIQTDIKALRDQINSVVSAAQFNGLNLVKGTDDVNILSSLDRTGTSTVNASNITISRQDLGTGAGTNGVGSGGTDLSGQILDAAGGSTYAGGTLSATGNTAVIEFAQTTGWDANDSTTISVAGLSVGYTSAAADQTETNVRDALLSSLQALDLDGVSFSSNSTNQIVVTSTRPFEALDIAITDSVSGGDGNTYIQAINGATTGNTTTETGSIDQRAEEIFFTAGASVAEGNSYQASIGGTAYFYTAGKGETFEDVARGLKTAIDSAGIEGISTQVAIDSSTGQASLKIDNSGSDLSLATAAMDGGTASGGLFGLDSIDVTSNAGADAALDNIETMIQTSIDAAASFGSAQGRIETQSDFVGKLIDSLKSGIGTLVDADMEEASARLQALQVQQQLATQSLSIANQAPQSILSLFR</sequence>
<dbReference type="Pfam" id="PF00700">
    <property type="entry name" value="Flagellin_C"/>
    <property type="match status" value="1"/>
</dbReference>
<evidence type="ECO:0000313" key="6">
    <source>
        <dbReference type="EMBL" id="RMA43491.1"/>
    </source>
</evidence>
<organism evidence="6 7">
    <name type="scientific">Rhodophyticola porphyridii</name>
    <dbReference type="NCBI Taxonomy" id="1852017"/>
    <lineage>
        <taxon>Bacteria</taxon>
        <taxon>Pseudomonadati</taxon>
        <taxon>Pseudomonadota</taxon>
        <taxon>Alphaproteobacteria</taxon>
        <taxon>Rhodobacterales</taxon>
        <taxon>Roseobacteraceae</taxon>
        <taxon>Rhodophyticola</taxon>
    </lineage>
</organism>